<evidence type="ECO:0000256" key="1">
    <source>
        <dbReference type="SAM" id="MobiDB-lite"/>
    </source>
</evidence>
<reference evidence="3" key="1">
    <citation type="journal article" date="2019" name="Int. J. Syst. Evol. Microbiol.">
        <title>The Global Catalogue of Microorganisms (GCM) 10K type strain sequencing project: providing services to taxonomists for standard genome sequencing and annotation.</title>
        <authorList>
            <consortium name="The Broad Institute Genomics Platform"/>
            <consortium name="The Broad Institute Genome Sequencing Center for Infectious Disease"/>
            <person name="Wu L."/>
            <person name="Ma J."/>
        </authorList>
    </citation>
    <scope>NUCLEOTIDE SEQUENCE [LARGE SCALE GENOMIC DNA]</scope>
    <source>
        <strain evidence="3">CGMCC 4.1622</strain>
    </source>
</reference>
<keyword evidence="3" id="KW-1185">Reference proteome</keyword>
<evidence type="ECO:0000313" key="3">
    <source>
        <dbReference type="Proteomes" id="UP001596066"/>
    </source>
</evidence>
<protein>
    <submittedName>
        <fullName evidence="2">Uncharacterized protein</fullName>
    </submittedName>
</protein>
<dbReference type="Proteomes" id="UP001596066">
    <property type="component" value="Unassembled WGS sequence"/>
</dbReference>
<name>A0ABW0VBA3_9ACTN</name>
<evidence type="ECO:0000313" key="2">
    <source>
        <dbReference type="EMBL" id="MFC5643155.1"/>
    </source>
</evidence>
<comment type="caution">
    <text evidence="2">The sequence shown here is derived from an EMBL/GenBank/DDBJ whole genome shotgun (WGS) entry which is preliminary data.</text>
</comment>
<organism evidence="2 3">
    <name type="scientific">Kitasatospora cinereorecta</name>
    <dbReference type="NCBI Taxonomy" id="285560"/>
    <lineage>
        <taxon>Bacteria</taxon>
        <taxon>Bacillati</taxon>
        <taxon>Actinomycetota</taxon>
        <taxon>Actinomycetes</taxon>
        <taxon>Kitasatosporales</taxon>
        <taxon>Streptomycetaceae</taxon>
        <taxon>Kitasatospora</taxon>
    </lineage>
</organism>
<dbReference type="RefSeq" id="WP_380198416.1">
    <property type="nucleotide sequence ID" value="NZ_JBHSOC010000027.1"/>
</dbReference>
<accession>A0ABW0VBA3</accession>
<proteinExistence type="predicted"/>
<dbReference type="EMBL" id="JBHSOC010000027">
    <property type="protein sequence ID" value="MFC5643155.1"/>
    <property type="molecule type" value="Genomic_DNA"/>
</dbReference>
<gene>
    <name evidence="2" type="ORF">ACFPZF_17535</name>
</gene>
<sequence>MKTVDGRQWANREDLIEHSGYGGTTLKRLWRDRRANGHPDAREIDGVMHWDLEEWDEWFARHRERPRDLSGVDRSGDPDEQLPPAGQARVLGVDPARITQYTRNPPPEWPDPVHVEELRTRIREYRTRAQLWEWVDNPVSGFGTKGGRPSGSGVKTSEAKAAARIRLAVEALAAMPGQKAGEVAAALAERHGQSVDTWKRVITQARKQAQQ</sequence>
<feature type="compositionally biased region" description="Basic and acidic residues" evidence="1">
    <location>
        <begin position="67"/>
        <end position="77"/>
    </location>
</feature>
<feature type="region of interest" description="Disordered" evidence="1">
    <location>
        <begin position="67"/>
        <end position="93"/>
    </location>
</feature>